<dbReference type="RefSeq" id="WP_341611081.1">
    <property type="nucleotide sequence ID" value="NZ_JBBWSC010000001.1"/>
</dbReference>
<dbReference type="Proteomes" id="UP001380601">
    <property type="component" value="Unassembled WGS sequence"/>
</dbReference>
<protein>
    <recommendedName>
        <fullName evidence="3">Phage protein</fullName>
    </recommendedName>
</protein>
<dbReference type="EMBL" id="JBBWSC010000001">
    <property type="protein sequence ID" value="MEL0537410.1"/>
    <property type="molecule type" value="Genomic_DNA"/>
</dbReference>
<reference evidence="1 2" key="1">
    <citation type="submission" date="2024-04" db="EMBL/GenBank/DDBJ databases">
        <title>Staphylococcus debuckii a clinical isolate.</title>
        <authorList>
            <person name="Magnan C."/>
            <person name="Plumet L."/>
            <person name="Morsli M."/>
            <person name="Molle V."/>
            <person name="Lavigne J.-P."/>
        </authorList>
    </citation>
    <scope>NUCLEOTIDE SEQUENCE [LARGE SCALE GENOMIC DNA]</scope>
    <source>
        <strain evidence="1 2">NSD001</strain>
    </source>
</reference>
<organism evidence="1 2">
    <name type="scientific">Staphylococcus debuckii</name>
    <dbReference type="NCBI Taxonomy" id="2044912"/>
    <lineage>
        <taxon>Bacteria</taxon>
        <taxon>Bacillati</taxon>
        <taxon>Bacillota</taxon>
        <taxon>Bacilli</taxon>
        <taxon>Bacillales</taxon>
        <taxon>Staphylococcaceae</taxon>
        <taxon>Staphylococcus</taxon>
    </lineage>
</organism>
<proteinExistence type="predicted"/>
<evidence type="ECO:0000313" key="2">
    <source>
        <dbReference type="Proteomes" id="UP001380601"/>
    </source>
</evidence>
<sequence>MTTINNELSKRLQNLDEKHEMLLKSLLNDLVNANTITEKDLVKDKFKNDISKLVRGEYINHETD</sequence>
<gene>
    <name evidence="1" type="ORF">AADA34_01550</name>
</gene>
<evidence type="ECO:0000313" key="1">
    <source>
        <dbReference type="EMBL" id="MEL0537410.1"/>
    </source>
</evidence>
<name>A0ABU9EVB0_9STAP</name>
<comment type="caution">
    <text evidence="1">The sequence shown here is derived from an EMBL/GenBank/DDBJ whole genome shotgun (WGS) entry which is preliminary data.</text>
</comment>
<keyword evidence="2" id="KW-1185">Reference proteome</keyword>
<evidence type="ECO:0008006" key="3">
    <source>
        <dbReference type="Google" id="ProtNLM"/>
    </source>
</evidence>
<accession>A0ABU9EVB0</accession>